<feature type="transmembrane region" description="Helical" evidence="2">
    <location>
        <begin position="607"/>
        <end position="628"/>
    </location>
</feature>
<accession>A0A3A4BD58</accession>
<feature type="compositionally biased region" description="Pro residues" evidence="1">
    <location>
        <begin position="713"/>
        <end position="732"/>
    </location>
</feature>
<dbReference type="EMBL" id="QZEY01000005">
    <property type="protein sequence ID" value="RJL32138.1"/>
    <property type="molecule type" value="Genomic_DNA"/>
</dbReference>
<evidence type="ECO:0000256" key="1">
    <source>
        <dbReference type="SAM" id="MobiDB-lite"/>
    </source>
</evidence>
<keyword evidence="4" id="KW-1185">Reference proteome</keyword>
<sequence>MTPHVPDTPTTQITVKGSLANSGGAADVSTAQIRLRYSNRPFLDRGEIDAYVRGAGRLDTVLWSPNFPVARLGSGQRLTWSLSITPRQLGISRFGAYPLSVELVDAAGRQLAVQRTSLTYFPKDHKVAKTRVAWLLPLVDRPHRGDDANFVDDRLAADLASGGRLSDLVGAAGQAPKPKTLTWYVDPGLLDDAQALTRPHTLREGDDAEQKPANTAASSWLDAVRRATASSDVIAAPYADPDMAALAHNGLDGMAAQAVSDGQRVATAALGRPPATGTAWPADGALDLDTLDVLAVNGAKTVVLYDSVLPPATPPNHTPDSIAQLQSVQGPVKALLADSAISQTVGGDTRSPGTAALALQRFLAETATLTGEQPSISRSVVIAPPRRWNPSPAFLTELLKTSASAPWLRQVGLDELTKPPADYKPVPRAGLAYSSQNELSRKIMTQIKRVRSDADRTVAVSVKGTHVFDRALLRLTSSAWRGRGGDTRVRPVADRVADAVTARTEQVRIINKQKPTLAGNDGTVPVTISNRHKEPVRLKLKVTSSNPHRLRVTEDSREITIAAEASHTAHVRLKAYANGETPITLQLLTPEGQRYGKPVVLRLSATGYTTIALFLIGGALAVMALAVISRFLRRRRDAATTESGAPVEPESPSAPMPDAPQGAAAPGAPAPAAPAAPGAQPYAPPGAPAAPGGPARAVPPAPSAGPGNYAPAGPDPQVWPPVEDPQVWPPVEDPQVWPPVGEEPGGRRRSAPGGATETDSSRAGGQWPDSRPMTGGHTNGMAEPGSHHRGAPGRGPAPEGGRHASGENTDGVSESGRRPRE</sequence>
<dbReference type="Pfam" id="PF19516">
    <property type="entry name" value="DUF6049"/>
    <property type="match status" value="1"/>
</dbReference>
<gene>
    <name evidence="3" type="ORF">D5H75_17150</name>
</gene>
<protein>
    <submittedName>
        <fullName evidence="3">Uncharacterized protein</fullName>
    </submittedName>
</protein>
<comment type="caution">
    <text evidence="3">The sequence shown here is derived from an EMBL/GenBank/DDBJ whole genome shotgun (WGS) entry which is preliminary data.</text>
</comment>
<keyword evidence="2" id="KW-0472">Membrane</keyword>
<dbReference type="AlphaFoldDB" id="A0A3A4BD58"/>
<keyword evidence="2" id="KW-1133">Transmembrane helix</keyword>
<reference evidence="3 4" key="1">
    <citation type="submission" date="2018-09" db="EMBL/GenBank/DDBJ databases">
        <title>YIM 75507 draft genome.</title>
        <authorList>
            <person name="Tang S."/>
            <person name="Feng Y."/>
        </authorList>
    </citation>
    <scope>NUCLEOTIDE SEQUENCE [LARGE SCALE GENOMIC DNA]</scope>
    <source>
        <strain evidence="3 4">YIM 75507</strain>
    </source>
</reference>
<evidence type="ECO:0000313" key="4">
    <source>
        <dbReference type="Proteomes" id="UP000265768"/>
    </source>
</evidence>
<name>A0A3A4BD58_9ACTN</name>
<dbReference type="InterPro" id="IPR046112">
    <property type="entry name" value="DUF6049"/>
</dbReference>
<organism evidence="3 4">
    <name type="scientific">Bailinhaonella thermotolerans</name>
    <dbReference type="NCBI Taxonomy" id="1070861"/>
    <lineage>
        <taxon>Bacteria</taxon>
        <taxon>Bacillati</taxon>
        <taxon>Actinomycetota</taxon>
        <taxon>Actinomycetes</taxon>
        <taxon>Streptosporangiales</taxon>
        <taxon>Streptosporangiaceae</taxon>
        <taxon>Bailinhaonella</taxon>
    </lineage>
</organism>
<proteinExistence type="predicted"/>
<dbReference type="Proteomes" id="UP000265768">
    <property type="component" value="Unassembled WGS sequence"/>
</dbReference>
<evidence type="ECO:0000313" key="3">
    <source>
        <dbReference type="EMBL" id="RJL32138.1"/>
    </source>
</evidence>
<feature type="region of interest" description="Disordered" evidence="1">
    <location>
        <begin position="639"/>
        <end position="821"/>
    </location>
</feature>
<evidence type="ECO:0000256" key="2">
    <source>
        <dbReference type="SAM" id="Phobius"/>
    </source>
</evidence>
<keyword evidence="2" id="KW-0812">Transmembrane</keyword>